<accession>A0ACC2ADA3</accession>
<dbReference type="Proteomes" id="UP001162992">
    <property type="component" value="Chromosome 22"/>
</dbReference>
<evidence type="ECO:0000313" key="1">
    <source>
        <dbReference type="EMBL" id="KAJ7515565.1"/>
    </source>
</evidence>
<comment type="caution">
    <text evidence="1">The sequence shown here is derived from an EMBL/GenBank/DDBJ whole genome shotgun (WGS) entry which is preliminary data.</text>
</comment>
<proteinExistence type="predicted"/>
<keyword evidence="2" id="KW-1185">Reference proteome</keyword>
<gene>
    <name evidence="1" type="ORF">O6H91_22G018600</name>
</gene>
<evidence type="ECO:0000313" key="2">
    <source>
        <dbReference type="Proteomes" id="UP001162992"/>
    </source>
</evidence>
<name>A0ACC2ADA3_DIPCM</name>
<reference evidence="2" key="1">
    <citation type="journal article" date="2024" name="Proc. Natl. Acad. Sci. U.S.A.">
        <title>Extraordinary preservation of gene collinearity over three hundred million years revealed in homosporous lycophytes.</title>
        <authorList>
            <person name="Li C."/>
            <person name="Wickell D."/>
            <person name="Kuo L.Y."/>
            <person name="Chen X."/>
            <person name="Nie B."/>
            <person name="Liao X."/>
            <person name="Peng D."/>
            <person name="Ji J."/>
            <person name="Jenkins J."/>
            <person name="Williams M."/>
            <person name="Shu S."/>
            <person name="Plott C."/>
            <person name="Barry K."/>
            <person name="Rajasekar S."/>
            <person name="Grimwood J."/>
            <person name="Han X."/>
            <person name="Sun S."/>
            <person name="Hou Z."/>
            <person name="He W."/>
            <person name="Dai G."/>
            <person name="Sun C."/>
            <person name="Schmutz J."/>
            <person name="Leebens-Mack J.H."/>
            <person name="Li F.W."/>
            <person name="Wang L."/>
        </authorList>
    </citation>
    <scope>NUCLEOTIDE SEQUENCE [LARGE SCALE GENOMIC DNA]</scope>
    <source>
        <strain evidence="2">cv. PW_Plant_1</strain>
    </source>
</reference>
<organism evidence="1 2">
    <name type="scientific">Diphasiastrum complanatum</name>
    <name type="common">Issler's clubmoss</name>
    <name type="synonym">Lycopodium complanatum</name>
    <dbReference type="NCBI Taxonomy" id="34168"/>
    <lineage>
        <taxon>Eukaryota</taxon>
        <taxon>Viridiplantae</taxon>
        <taxon>Streptophyta</taxon>
        <taxon>Embryophyta</taxon>
        <taxon>Tracheophyta</taxon>
        <taxon>Lycopodiopsida</taxon>
        <taxon>Lycopodiales</taxon>
        <taxon>Lycopodiaceae</taxon>
        <taxon>Lycopodioideae</taxon>
        <taxon>Diphasiastrum</taxon>
    </lineage>
</organism>
<sequence>MALAVSSSLMLSNLQAFAAAAASRVYEPTLLAYGSTADYSSPGRDVPCSHASSSFPKLSLLRKTVPLRLGCACGSPELSSVHDTGPHSFTGMKYPLEDVLEAQQFDRQLMSGIFQVAEQMEEVERNSAGGNLLRGYLMATLFYEPSTRTRLSFESAMKRLGGEVLTTENAREFSSAAKGETLEDTIRTVEGYSDIIVLRHFESGAARRAAAAARIPVINAGDGPGQHPTQALLDVYTIQREIGRLDNIKVGLVGDLANGRTVRSLAYLLAKYDGVKIYFVAPDVVKMKDDIKDYLTSRGVDWEESSDLMEVASKCDVVYQTRIQRERFGDKIDLYNKARGKYIVDKNVLSVLQKHAVILHPLPRLDEITLDVDVDPRAAYFRQAQNGLFIRMALLKLLLCGW</sequence>
<dbReference type="EMBL" id="CM055113">
    <property type="protein sequence ID" value="KAJ7515565.1"/>
    <property type="molecule type" value="Genomic_DNA"/>
</dbReference>
<protein>
    <submittedName>
        <fullName evidence="1">Uncharacterized protein</fullName>
    </submittedName>
</protein>